<dbReference type="InterPro" id="IPR000408">
    <property type="entry name" value="Reg_chr_condens"/>
</dbReference>
<feature type="repeat" description="RCC1" evidence="2">
    <location>
        <begin position="2"/>
        <end position="57"/>
    </location>
</feature>
<dbReference type="PROSITE" id="PS00626">
    <property type="entry name" value="RCC1_2"/>
    <property type="match status" value="1"/>
</dbReference>
<dbReference type="OrthoDB" id="5370059at2759"/>
<feature type="transmembrane region" description="Helical" evidence="3">
    <location>
        <begin position="352"/>
        <end position="369"/>
    </location>
</feature>
<dbReference type="GeneID" id="55970625"/>
<dbReference type="InterPro" id="IPR051210">
    <property type="entry name" value="Ub_ligase/GEF_domain"/>
</dbReference>
<keyword evidence="5" id="KW-1185">Reference proteome</keyword>
<dbReference type="InterPro" id="IPR009091">
    <property type="entry name" value="RCC1/BLIP-II"/>
</dbReference>
<sequence>MNALYSIGSNGSGQLGIGHKEDVSVPKPVIFHPHQQPTCPVTRVSAGGNHTLLLTASGELYWSGDPSTGACGLGKSLNLPVFQKVILSVGEDSKRDRITLVAATWEASVIVTESRQDQDGAEQQRKQAVYTFGVGLKGELGAGELIVRTPSATRLADFPPQGTEVVDLHACMGHVVAVLSSGDAYAWGNCRKGQAGARHSGVLHAPQRIEGVGFPVRRAVCCKDATCLFGEPDGGQLLVLGGSDKWTLQSAAPRSVPAWTDVGASWGSIYVLTREGRLLAWGRDDHGQLPPPDLPPLRSMAVGSEHVVALSRDGDVLSWGWGEHGNCGPNVQDNDVKGRWNVIASSKFIPDGSSIALLFFFFLFFPFYLS</sequence>
<dbReference type="EMBL" id="JAANYQ010000021">
    <property type="protein sequence ID" value="KAF4119731.1"/>
    <property type="molecule type" value="Genomic_DNA"/>
</dbReference>
<dbReference type="PANTHER" id="PTHR22870:SF466">
    <property type="entry name" value="ANKYRIN REPEAT-CONTAINING PROTEIN"/>
    <property type="match status" value="1"/>
</dbReference>
<keyword evidence="3" id="KW-0812">Transmembrane</keyword>
<keyword evidence="3" id="KW-0472">Membrane</keyword>
<comment type="caution">
    <text evidence="4">The sequence shown here is derived from an EMBL/GenBank/DDBJ whole genome shotgun (WGS) entry which is preliminary data.</text>
</comment>
<dbReference type="Gene3D" id="2.130.10.30">
    <property type="entry name" value="Regulator of chromosome condensation 1/beta-lactamase-inhibitor protein II"/>
    <property type="match status" value="2"/>
</dbReference>
<dbReference type="PANTHER" id="PTHR22870">
    <property type="entry name" value="REGULATOR OF CHROMOSOME CONDENSATION"/>
    <property type="match status" value="1"/>
</dbReference>
<gene>
    <name evidence="4" type="ORF">GMORB2_4397</name>
</gene>
<feature type="repeat" description="RCC1" evidence="2">
    <location>
        <begin position="276"/>
        <end position="313"/>
    </location>
</feature>
<evidence type="ECO:0000313" key="4">
    <source>
        <dbReference type="EMBL" id="KAF4119731.1"/>
    </source>
</evidence>
<dbReference type="RefSeq" id="XP_035318383.1">
    <property type="nucleotide sequence ID" value="XM_035466372.1"/>
</dbReference>
<dbReference type="Pfam" id="PF13540">
    <property type="entry name" value="RCC1_2"/>
    <property type="match status" value="2"/>
</dbReference>
<organism evidence="4 5">
    <name type="scientific">Geosmithia morbida</name>
    <dbReference type="NCBI Taxonomy" id="1094350"/>
    <lineage>
        <taxon>Eukaryota</taxon>
        <taxon>Fungi</taxon>
        <taxon>Dikarya</taxon>
        <taxon>Ascomycota</taxon>
        <taxon>Pezizomycotina</taxon>
        <taxon>Sordariomycetes</taxon>
        <taxon>Hypocreomycetidae</taxon>
        <taxon>Hypocreales</taxon>
        <taxon>Bionectriaceae</taxon>
        <taxon>Geosmithia</taxon>
    </lineage>
</organism>
<evidence type="ECO:0000256" key="1">
    <source>
        <dbReference type="ARBA" id="ARBA00022737"/>
    </source>
</evidence>
<keyword evidence="1" id="KW-0677">Repeat</keyword>
<accession>A0A9P5D0S2</accession>
<evidence type="ECO:0000256" key="2">
    <source>
        <dbReference type="PROSITE-ProRule" id="PRU00235"/>
    </source>
</evidence>
<dbReference type="Pfam" id="PF00415">
    <property type="entry name" value="RCC1"/>
    <property type="match status" value="1"/>
</dbReference>
<proteinExistence type="predicted"/>
<protein>
    <submittedName>
        <fullName evidence="4">Protein ATS1</fullName>
    </submittedName>
</protein>
<dbReference type="AlphaFoldDB" id="A0A9P5D0S2"/>
<dbReference type="Proteomes" id="UP000749293">
    <property type="component" value="Unassembled WGS sequence"/>
</dbReference>
<dbReference type="PROSITE" id="PS50012">
    <property type="entry name" value="RCC1_3"/>
    <property type="match status" value="2"/>
</dbReference>
<evidence type="ECO:0000313" key="5">
    <source>
        <dbReference type="Proteomes" id="UP000749293"/>
    </source>
</evidence>
<keyword evidence="3" id="KW-1133">Transmembrane helix</keyword>
<reference evidence="4" key="1">
    <citation type="submission" date="2020-03" db="EMBL/GenBank/DDBJ databases">
        <title>Site-based positive gene gene selection in Geosmithia morbida across the United States reveals a broad range of putative effectors and factors for local host and environmental adapation.</title>
        <authorList>
            <person name="Onufrak A."/>
            <person name="Murdoch R.W."/>
            <person name="Gazis R."/>
            <person name="Huff M."/>
            <person name="Staton M."/>
            <person name="Klingeman W."/>
            <person name="Hadziabdic D."/>
        </authorList>
    </citation>
    <scope>NUCLEOTIDE SEQUENCE</scope>
    <source>
        <strain evidence="4">1262</strain>
    </source>
</reference>
<evidence type="ECO:0000256" key="3">
    <source>
        <dbReference type="SAM" id="Phobius"/>
    </source>
</evidence>
<dbReference type="PRINTS" id="PR00633">
    <property type="entry name" value="RCCNDNSATION"/>
</dbReference>
<name>A0A9P5D0S2_9HYPO</name>
<dbReference type="SUPFAM" id="SSF50985">
    <property type="entry name" value="RCC1/BLIP-II"/>
    <property type="match status" value="1"/>
</dbReference>